<dbReference type="EMBL" id="QGKY02000190">
    <property type="protein sequence ID" value="KAF2589582.1"/>
    <property type="molecule type" value="Genomic_DNA"/>
</dbReference>
<evidence type="ECO:0000256" key="1">
    <source>
        <dbReference type="SAM" id="MobiDB-lite"/>
    </source>
</evidence>
<sequence length="224" mass="25803">MNELDQEEDKVINDSGNSRRRVSKKGQKFEISMRHVVCNSHDFNVASKQEGASHMFRLSLLNLFYLAFPHNSNMKFGTTCTINQANMILTNGATLKYTLTHSKNDFTYCILDTSDLPETLFIIFELLLELGKNHLVRSLCYCSESRFNKNIEQMNELDQEEDKVINDSGNSRRRVSKKGQKFEISMRHVVCNSHDFNVASKQEGASHMFRSGRKHAARQHMTCK</sequence>
<proteinExistence type="predicted"/>
<reference evidence="2" key="1">
    <citation type="submission" date="2019-12" db="EMBL/GenBank/DDBJ databases">
        <title>Genome sequencing and annotation of Brassica cretica.</title>
        <authorList>
            <person name="Studholme D.J."/>
            <person name="Sarris P.F."/>
        </authorList>
    </citation>
    <scope>NUCLEOTIDE SEQUENCE</scope>
    <source>
        <strain evidence="2">PFS-102/07</strain>
        <tissue evidence="2">Leaf</tissue>
    </source>
</reference>
<protein>
    <submittedName>
        <fullName evidence="2">Uncharacterized protein</fullName>
    </submittedName>
</protein>
<name>A0A8S9K652_BRACR</name>
<comment type="caution">
    <text evidence="2">The sequence shown here is derived from an EMBL/GenBank/DDBJ whole genome shotgun (WGS) entry which is preliminary data.</text>
</comment>
<accession>A0A8S9K652</accession>
<organism evidence="2">
    <name type="scientific">Brassica cretica</name>
    <name type="common">Mustard</name>
    <dbReference type="NCBI Taxonomy" id="69181"/>
    <lineage>
        <taxon>Eukaryota</taxon>
        <taxon>Viridiplantae</taxon>
        <taxon>Streptophyta</taxon>
        <taxon>Embryophyta</taxon>
        <taxon>Tracheophyta</taxon>
        <taxon>Spermatophyta</taxon>
        <taxon>Magnoliopsida</taxon>
        <taxon>eudicotyledons</taxon>
        <taxon>Gunneridae</taxon>
        <taxon>Pentapetalae</taxon>
        <taxon>rosids</taxon>
        <taxon>malvids</taxon>
        <taxon>Brassicales</taxon>
        <taxon>Brassicaceae</taxon>
        <taxon>Brassiceae</taxon>
        <taxon>Brassica</taxon>
    </lineage>
</organism>
<gene>
    <name evidence="2" type="ORF">F2Q70_00038355</name>
</gene>
<evidence type="ECO:0000313" key="2">
    <source>
        <dbReference type="EMBL" id="KAF2589582.1"/>
    </source>
</evidence>
<feature type="region of interest" description="Disordered" evidence="1">
    <location>
        <begin position="1"/>
        <end position="26"/>
    </location>
</feature>
<dbReference type="AlphaFoldDB" id="A0A8S9K652"/>